<comment type="caution">
    <text evidence="1">The sequence shown here is derived from an EMBL/GenBank/DDBJ whole genome shotgun (WGS) entry which is preliminary data.</text>
</comment>
<keyword evidence="2" id="KW-1185">Reference proteome</keyword>
<dbReference type="Proteomes" id="UP001519460">
    <property type="component" value="Unassembled WGS sequence"/>
</dbReference>
<accession>A0ABD0KD82</accession>
<evidence type="ECO:0000313" key="1">
    <source>
        <dbReference type="EMBL" id="KAK7485080.1"/>
    </source>
</evidence>
<gene>
    <name evidence="1" type="ORF">BaRGS_00023719</name>
</gene>
<protein>
    <submittedName>
        <fullName evidence="1">Uncharacterized protein</fullName>
    </submittedName>
</protein>
<name>A0ABD0KD82_9CAEN</name>
<dbReference type="AlphaFoldDB" id="A0ABD0KD82"/>
<sequence length="102" mass="11909">YLFLSLDVCACESLSRSPSVRVNKSSAIRSEDFYGQQISGRIQTTPKTETGQCPVNTCSLFCWRIRQTERQRKKNREIEWHKTAHRFVPVCMETQLKPAEER</sequence>
<organism evidence="1 2">
    <name type="scientific">Batillaria attramentaria</name>
    <dbReference type="NCBI Taxonomy" id="370345"/>
    <lineage>
        <taxon>Eukaryota</taxon>
        <taxon>Metazoa</taxon>
        <taxon>Spiralia</taxon>
        <taxon>Lophotrochozoa</taxon>
        <taxon>Mollusca</taxon>
        <taxon>Gastropoda</taxon>
        <taxon>Caenogastropoda</taxon>
        <taxon>Sorbeoconcha</taxon>
        <taxon>Cerithioidea</taxon>
        <taxon>Batillariidae</taxon>
        <taxon>Batillaria</taxon>
    </lineage>
</organism>
<feature type="non-terminal residue" evidence="1">
    <location>
        <position position="1"/>
    </location>
</feature>
<reference evidence="1 2" key="1">
    <citation type="journal article" date="2023" name="Sci. Data">
        <title>Genome assembly of the Korean intertidal mud-creeper Batillaria attramentaria.</title>
        <authorList>
            <person name="Patra A.K."/>
            <person name="Ho P.T."/>
            <person name="Jun S."/>
            <person name="Lee S.J."/>
            <person name="Kim Y."/>
            <person name="Won Y.J."/>
        </authorList>
    </citation>
    <scope>NUCLEOTIDE SEQUENCE [LARGE SCALE GENOMIC DNA]</scope>
    <source>
        <strain evidence="1">Wonlab-2016</strain>
    </source>
</reference>
<dbReference type="EMBL" id="JACVVK020000200">
    <property type="protein sequence ID" value="KAK7485080.1"/>
    <property type="molecule type" value="Genomic_DNA"/>
</dbReference>
<proteinExistence type="predicted"/>
<evidence type="ECO:0000313" key="2">
    <source>
        <dbReference type="Proteomes" id="UP001519460"/>
    </source>
</evidence>